<reference evidence="3" key="1">
    <citation type="journal article" date="2023" name="BMC Genomics">
        <title>Chromosome-level genome assemblies of Cutaneotrichosporon spp. (Trichosporonales, Basidiomycota) reveal imbalanced evolution between nucleotide sequences and chromosome synteny.</title>
        <authorList>
            <person name="Kobayashi Y."/>
            <person name="Kayamori A."/>
            <person name="Aoki K."/>
            <person name="Shiwa Y."/>
            <person name="Matsutani M."/>
            <person name="Fujita N."/>
            <person name="Sugita T."/>
            <person name="Iwasaki W."/>
            <person name="Tanaka N."/>
            <person name="Takashima M."/>
        </authorList>
    </citation>
    <scope>NUCLEOTIDE SEQUENCE</scope>
    <source>
        <strain evidence="3">HIS016</strain>
    </source>
</reference>
<keyword evidence="4" id="KW-1185">Reference proteome</keyword>
<evidence type="ECO:0000313" key="4">
    <source>
        <dbReference type="Proteomes" id="UP001222932"/>
    </source>
</evidence>
<feature type="compositionally biased region" description="Basic and acidic residues" evidence="2">
    <location>
        <begin position="257"/>
        <end position="276"/>
    </location>
</feature>
<feature type="compositionally biased region" description="Polar residues" evidence="2">
    <location>
        <begin position="278"/>
        <end position="289"/>
    </location>
</feature>
<accession>A0AAD3TT26</accession>
<keyword evidence="1" id="KW-0175">Coiled coil</keyword>
<feature type="coiled-coil region" evidence="1">
    <location>
        <begin position="158"/>
        <end position="201"/>
    </location>
</feature>
<reference evidence="3" key="2">
    <citation type="submission" date="2023-06" db="EMBL/GenBank/DDBJ databases">
        <authorList>
            <person name="Kobayashi Y."/>
            <person name="Kayamori A."/>
            <person name="Aoki K."/>
            <person name="Shiwa Y."/>
            <person name="Fujita N."/>
            <person name="Sugita T."/>
            <person name="Iwasaki W."/>
            <person name="Tanaka N."/>
            <person name="Takashima M."/>
        </authorList>
    </citation>
    <scope>NUCLEOTIDE SEQUENCE</scope>
    <source>
        <strain evidence="3">HIS016</strain>
    </source>
</reference>
<feature type="region of interest" description="Disordered" evidence="2">
    <location>
        <begin position="257"/>
        <end position="305"/>
    </location>
</feature>
<sequence length="305" mass="35061">MFTALTLGFPVLGSRHEELPATPTTSHNSAQRLAFWFMAPSHPPIPSTQTQRLFAQLREENIALQNRLAALGSTTNNQEVNEGDTVKKHSDLLQAEDHEQDICKLRQELLDAGSAKDRLEQEVCDLRQKLNDSNEDKQVAITYSRSLLKDRDFNKRLYEATSEELNTAEEQLRELQERTEGDREEARLLETETELRKAEERGAVLAGRVEQYRALNYEFANRSIQVERHRQVLCAEITTLKERCRCQQTPEEYRKAAEHDCKKSRLADPKKARDTLYTHGNSPLRQSWSYEEGLDDDAEASDRSS</sequence>
<gene>
    <name evidence="3" type="ORF">CspeluHIS016_0209710</name>
</gene>
<name>A0AAD3TT26_9TREE</name>
<evidence type="ECO:0000256" key="1">
    <source>
        <dbReference type="SAM" id="Coils"/>
    </source>
</evidence>
<organism evidence="3 4">
    <name type="scientific">Cutaneotrichosporon spelunceum</name>
    <dbReference type="NCBI Taxonomy" id="1672016"/>
    <lineage>
        <taxon>Eukaryota</taxon>
        <taxon>Fungi</taxon>
        <taxon>Dikarya</taxon>
        <taxon>Basidiomycota</taxon>
        <taxon>Agaricomycotina</taxon>
        <taxon>Tremellomycetes</taxon>
        <taxon>Trichosporonales</taxon>
        <taxon>Trichosporonaceae</taxon>
        <taxon>Cutaneotrichosporon</taxon>
    </lineage>
</organism>
<evidence type="ECO:0000313" key="3">
    <source>
        <dbReference type="EMBL" id="GMK55915.1"/>
    </source>
</evidence>
<dbReference type="AlphaFoldDB" id="A0AAD3TT26"/>
<protein>
    <submittedName>
        <fullName evidence="3">Uncharacterized protein</fullName>
    </submittedName>
</protein>
<comment type="caution">
    <text evidence="3">The sequence shown here is derived from an EMBL/GenBank/DDBJ whole genome shotgun (WGS) entry which is preliminary data.</text>
</comment>
<evidence type="ECO:0000256" key="2">
    <source>
        <dbReference type="SAM" id="MobiDB-lite"/>
    </source>
</evidence>
<dbReference type="Proteomes" id="UP001222932">
    <property type="component" value="Unassembled WGS sequence"/>
</dbReference>
<proteinExistence type="predicted"/>
<dbReference type="EMBL" id="BTCM01000002">
    <property type="protein sequence ID" value="GMK55915.1"/>
    <property type="molecule type" value="Genomic_DNA"/>
</dbReference>